<accession>A0ABM9MHJ1</accession>
<dbReference type="Pfam" id="PF11259">
    <property type="entry name" value="DUF3060"/>
    <property type="match status" value="1"/>
</dbReference>
<sequence length="111" mass="11461">MLAAALSGIALPATAQANNDLHVTSVGAKQTVDCAGGTLFVNGASNNITALGDCWAVTIQGSGNTVVADHVIHDITVYGWDQTAYFKNGNPALIDRGRELGMPNRLGRVPA</sequence>
<keyword evidence="1" id="KW-0732">Signal</keyword>
<feature type="chain" id="PRO_5045982710" evidence="1">
    <location>
        <begin position="18"/>
        <end position="111"/>
    </location>
</feature>
<keyword evidence="3" id="KW-1185">Reference proteome</keyword>
<evidence type="ECO:0000256" key="1">
    <source>
        <dbReference type="SAM" id="SignalP"/>
    </source>
</evidence>
<gene>
    <name evidence="2" type="ORF">MU0050_003664</name>
</gene>
<protein>
    <submittedName>
        <fullName evidence="2">DUF3060 domain-containing protein</fullName>
    </submittedName>
</protein>
<organism evidence="2 3">
    <name type="scientific">[Mycobacterium] wendilense</name>
    <dbReference type="NCBI Taxonomy" id="3064284"/>
    <lineage>
        <taxon>Bacteria</taxon>
        <taxon>Bacillati</taxon>
        <taxon>Actinomycetota</taxon>
        <taxon>Actinomycetes</taxon>
        <taxon>Mycobacteriales</taxon>
        <taxon>Mycobacteriaceae</taxon>
        <taxon>Mycolicibacter</taxon>
    </lineage>
</organism>
<reference evidence="2 3" key="1">
    <citation type="submission" date="2023-08" db="EMBL/GenBank/DDBJ databases">
        <authorList>
            <person name="Folkvardsen B D."/>
            <person name="Norman A."/>
        </authorList>
    </citation>
    <scope>NUCLEOTIDE SEQUENCE [LARGE SCALE GENOMIC DNA]</scope>
    <source>
        <strain evidence="2 3">Mu0050</strain>
    </source>
</reference>
<name>A0ABM9MHJ1_9MYCO</name>
<dbReference type="EMBL" id="OY726395">
    <property type="protein sequence ID" value="CAJ1585345.1"/>
    <property type="molecule type" value="Genomic_DNA"/>
</dbReference>
<feature type="signal peptide" evidence="1">
    <location>
        <begin position="1"/>
        <end position="17"/>
    </location>
</feature>
<dbReference type="InterPro" id="IPR021417">
    <property type="entry name" value="DUF3060"/>
</dbReference>
<dbReference type="Proteomes" id="UP001190466">
    <property type="component" value="Chromosome"/>
</dbReference>
<evidence type="ECO:0000313" key="3">
    <source>
        <dbReference type="Proteomes" id="UP001190466"/>
    </source>
</evidence>
<evidence type="ECO:0000313" key="2">
    <source>
        <dbReference type="EMBL" id="CAJ1585345.1"/>
    </source>
</evidence>
<proteinExistence type="predicted"/>